<dbReference type="InterPro" id="IPR027417">
    <property type="entry name" value="P-loop_NTPase"/>
</dbReference>
<organism evidence="1 2">
    <name type="scientific">Brevibacterium metallidurans</name>
    <dbReference type="NCBI Taxonomy" id="1482676"/>
    <lineage>
        <taxon>Bacteria</taxon>
        <taxon>Bacillati</taxon>
        <taxon>Actinomycetota</taxon>
        <taxon>Actinomycetes</taxon>
        <taxon>Micrococcales</taxon>
        <taxon>Brevibacteriaceae</taxon>
        <taxon>Brevibacterium</taxon>
    </lineage>
</organism>
<dbReference type="Proteomes" id="UP001498238">
    <property type="component" value="Unassembled WGS sequence"/>
</dbReference>
<dbReference type="Gene3D" id="3.40.50.300">
    <property type="entry name" value="P-loop containing nucleotide triphosphate hydrolases"/>
    <property type="match status" value="1"/>
</dbReference>
<name>A0ABN0SRM7_9MICO</name>
<keyword evidence="2" id="KW-1185">Reference proteome</keyword>
<evidence type="ECO:0000313" key="2">
    <source>
        <dbReference type="Proteomes" id="UP001498238"/>
    </source>
</evidence>
<dbReference type="SUPFAM" id="SSF52540">
    <property type="entry name" value="P-loop containing nucleoside triphosphate hydrolases"/>
    <property type="match status" value="1"/>
</dbReference>
<dbReference type="PANTHER" id="PTHR37816">
    <property type="entry name" value="YALI0E33011P"/>
    <property type="match status" value="1"/>
</dbReference>
<dbReference type="PANTHER" id="PTHR37816:SF1">
    <property type="entry name" value="TOXIN"/>
    <property type="match status" value="1"/>
</dbReference>
<evidence type="ECO:0000313" key="1">
    <source>
        <dbReference type="EMBL" id="GAA0037026.1"/>
    </source>
</evidence>
<reference evidence="1 2" key="1">
    <citation type="submission" date="2024-01" db="EMBL/GenBank/DDBJ databases">
        <title>Characterization of antibiotic resistant novel bacterial strains and their environmental applications.</title>
        <authorList>
            <person name="Manzoor S."/>
            <person name="Abbas S."/>
            <person name="Arshad M."/>
            <person name="Ahmed I."/>
        </authorList>
    </citation>
    <scope>NUCLEOTIDE SEQUENCE [LARGE SCALE GENOMIC DNA]</scope>
    <source>
        <strain evidence="1 2">NCCP-602</strain>
    </source>
</reference>
<dbReference type="InterPro" id="IPR052922">
    <property type="entry name" value="Cytidylate_Kinase-2"/>
</dbReference>
<comment type="caution">
    <text evidence="1">The sequence shown here is derived from an EMBL/GenBank/DDBJ whole genome shotgun (WGS) entry which is preliminary data.</text>
</comment>
<accession>A0ABN0SRM7</accession>
<gene>
    <name evidence="1" type="ORF">NCCP602_29870</name>
</gene>
<protein>
    <submittedName>
        <fullName evidence="1">AAA family ATPase</fullName>
    </submittedName>
</protein>
<dbReference type="EMBL" id="BAAAAF010000015">
    <property type="protein sequence ID" value="GAA0037026.1"/>
    <property type="molecule type" value="Genomic_DNA"/>
</dbReference>
<proteinExistence type="predicted"/>
<sequence length="201" mass="22712">MGGSRSRYGGIMTTQPRRIAVIGGSGSGKTSFARRLSTILGAPHIELDSLHWDPDWTPVPTAEFRSRVAAALSGHTWIADGNYQGKLGDRVLRLADAVVWLDPGRPTIMWRVITRTIRRARSHEVLWNGNRESWGAFRLWRGDDSIIWWAWTSAGGIREKFGPLPRDPALAHVSFHRLRSRRDVDEFLETMSRRGCVRAVD</sequence>